<reference evidence="2 3" key="1">
    <citation type="submission" date="2024-06" db="EMBL/GenBank/DDBJ databases">
        <title>Sorghum-associated microbial communities from plants grown in Nebraska, USA.</title>
        <authorList>
            <person name="Schachtman D."/>
        </authorList>
    </citation>
    <scope>NUCLEOTIDE SEQUENCE [LARGE SCALE GENOMIC DNA]</scope>
    <source>
        <strain evidence="2 3">3207</strain>
    </source>
</reference>
<dbReference type="EC" id="1.6.5.2" evidence="2"/>
<dbReference type="Pfam" id="PF05368">
    <property type="entry name" value="NmrA"/>
    <property type="match status" value="1"/>
</dbReference>
<feature type="domain" description="NmrA-like" evidence="1">
    <location>
        <begin position="61"/>
        <end position="304"/>
    </location>
</feature>
<sequence length="350" mass="37493">MAVPLESPPLFRNLPIYLFTQEPIPTFTARLVVIRFSFNGSFQTSKASSMSSPSFQSGRLRIAVAGASGRVGTALVASLSGDSVDVVALTRDPTNRRLPAGIETAAVDFDIASTLSEALVGIDRLFISHGTSDRQVANEIAIIDAAVAVGVPHIVKLSAMGPPTRLHPFDWHMKIEAHLAAQDIGFTALRPGTFVDTLARAGGPVASDTWGGTAGSGRVNLIDTRDIAEVARVALLEDQFLQSQRAYHLTGPTAVSMPEVAEELSRLLGRPVEYRHRSIAEHRQALIGSGVSEMLADLILGLDRLFKESVMAESTATFSELTGQNPRSVADWLTDNLSLFQTKPQPVAVT</sequence>
<evidence type="ECO:0000313" key="3">
    <source>
        <dbReference type="Proteomes" id="UP001549321"/>
    </source>
</evidence>
<dbReference type="Gene3D" id="3.40.50.720">
    <property type="entry name" value="NAD(P)-binding Rossmann-like Domain"/>
    <property type="match status" value="1"/>
</dbReference>
<dbReference type="SUPFAM" id="SSF51735">
    <property type="entry name" value="NAD(P)-binding Rossmann-fold domains"/>
    <property type="match status" value="1"/>
</dbReference>
<organism evidence="2 3">
    <name type="scientific">Kaistia defluvii</name>
    <dbReference type="NCBI Taxonomy" id="410841"/>
    <lineage>
        <taxon>Bacteria</taxon>
        <taxon>Pseudomonadati</taxon>
        <taxon>Pseudomonadota</taxon>
        <taxon>Alphaproteobacteria</taxon>
        <taxon>Hyphomicrobiales</taxon>
        <taxon>Kaistiaceae</taxon>
        <taxon>Kaistia</taxon>
    </lineage>
</organism>
<dbReference type="EMBL" id="JBEPSM010000005">
    <property type="protein sequence ID" value="MET4636636.1"/>
    <property type="molecule type" value="Genomic_DNA"/>
</dbReference>
<dbReference type="InterPro" id="IPR051604">
    <property type="entry name" value="Ergot_Alk_Oxidoreductase"/>
</dbReference>
<name>A0ABV2R5R8_9HYPH</name>
<dbReference type="GO" id="GO:0003955">
    <property type="term" value="F:NAD(P)H dehydrogenase (quinone) activity"/>
    <property type="evidence" value="ECO:0007669"/>
    <property type="project" value="UniProtKB-EC"/>
</dbReference>
<dbReference type="Gene3D" id="3.90.25.10">
    <property type="entry name" value="UDP-galactose 4-epimerase, domain 1"/>
    <property type="match status" value="1"/>
</dbReference>
<dbReference type="Proteomes" id="UP001549321">
    <property type="component" value="Unassembled WGS sequence"/>
</dbReference>
<evidence type="ECO:0000259" key="1">
    <source>
        <dbReference type="Pfam" id="PF05368"/>
    </source>
</evidence>
<dbReference type="PANTHER" id="PTHR43162">
    <property type="match status" value="1"/>
</dbReference>
<proteinExistence type="predicted"/>
<dbReference type="PANTHER" id="PTHR43162:SF1">
    <property type="entry name" value="PRESTALK A DIFFERENTIATION PROTEIN A"/>
    <property type="match status" value="1"/>
</dbReference>
<gene>
    <name evidence="2" type="ORF">ABIE08_004599</name>
</gene>
<evidence type="ECO:0000313" key="2">
    <source>
        <dbReference type="EMBL" id="MET4636636.1"/>
    </source>
</evidence>
<comment type="caution">
    <text evidence="2">The sequence shown here is derived from an EMBL/GenBank/DDBJ whole genome shotgun (WGS) entry which is preliminary data.</text>
</comment>
<keyword evidence="2" id="KW-0560">Oxidoreductase</keyword>
<dbReference type="RefSeq" id="WP_354554345.1">
    <property type="nucleotide sequence ID" value="NZ_JBEPSM010000005.1"/>
</dbReference>
<dbReference type="InterPro" id="IPR008030">
    <property type="entry name" value="NmrA-like"/>
</dbReference>
<dbReference type="InterPro" id="IPR036291">
    <property type="entry name" value="NAD(P)-bd_dom_sf"/>
</dbReference>
<protein>
    <submittedName>
        <fullName evidence="2">NAD(P)H dehydrogenase (Quinone)</fullName>
        <ecNumber evidence="2">1.6.5.2</ecNumber>
    </submittedName>
</protein>
<accession>A0ABV2R5R8</accession>
<keyword evidence="3" id="KW-1185">Reference proteome</keyword>